<gene>
    <name evidence="14" type="ORF">OFUS_LOCUS10205</name>
</gene>
<dbReference type="InterPro" id="IPR023214">
    <property type="entry name" value="HAD_sf"/>
</dbReference>
<comment type="catalytic activity">
    <reaction evidence="13">
        <text>diphosphate + H2O = 2 phosphate + H(+)</text>
        <dbReference type="Rhea" id="RHEA:24576"/>
        <dbReference type="ChEBI" id="CHEBI:15377"/>
        <dbReference type="ChEBI" id="CHEBI:15378"/>
        <dbReference type="ChEBI" id="CHEBI:33019"/>
        <dbReference type="ChEBI" id="CHEBI:43474"/>
        <dbReference type="EC" id="3.6.1.1"/>
    </reaction>
</comment>
<evidence type="ECO:0000256" key="10">
    <source>
        <dbReference type="ARBA" id="ARBA00023242"/>
    </source>
</evidence>
<dbReference type="PANTHER" id="PTHR19288">
    <property type="entry name" value="4-NITROPHENYLPHOSPHATASE-RELATED"/>
    <property type="match status" value="1"/>
</dbReference>
<evidence type="ECO:0000256" key="9">
    <source>
        <dbReference type="ARBA" id="ARBA00022842"/>
    </source>
</evidence>
<dbReference type="CDD" id="cd07509">
    <property type="entry name" value="HAD_PPase"/>
    <property type="match status" value="1"/>
</dbReference>
<dbReference type="InterPro" id="IPR006355">
    <property type="entry name" value="LHPP/HDHD2"/>
</dbReference>
<keyword evidence="7" id="KW-0479">Metal-binding</keyword>
<evidence type="ECO:0000256" key="12">
    <source>
        <dbReference type="ARBA" id="ARBA00039357"/>
    </source>
</evidence>
<dbReference type="EC" id="3.6.1.1" evidence="5"/>
<evidence type="ECO:0000256" key="3">
    <source>
        <dbReference type="ARBA" id="ARBA00004496"/>
    </source>
</evidence>
<dbReference type="GO" id="GO:0005829">
    <property type="term" value="C:cytosol"/>
    <property type="evidence" value="ECO:0007669"/>
    <property type="project" value="TreeGrafter"/>
</dbReference>
<keyword evidence="9" id="KW-0460">Magnesium</keyword>
<keyword evidence="8" id="KW-0378">Hydrolase</keyword>
<dbReference type="Proteomes" id="UP000749559">
    <property type="component" value="Unassembled WGS sequence"/>
</dbReference>
<dbReference type="GO" id="GO:0005634">
    <property type="term" value="C:nucleus"/>
    <property type="evidence" value="ECO:0007669"/>
    <property type="project" value="UniProtKB-SubCell"/>
</dbReference>
<dbReference type="EMBL" id="CAIIXF020000005">
    <property type="protein sequence ID" value="CAH1783937.1"/>
    <property type="molecule type" value="Genomic_DNA"/>
</dbReference>
<name>A0A8J1T7C5_OWEFU</name>
<dbReference type="SUPFAM" id="SSF56784">
    <property type="entry name" value="HAD-like"/>
    <property type="match status" value="1"/>
</dbReference>
<proteinExistence type="inferred from homology"/>
<dbReference type="InterPro" id="IPR006357">
    <property type="entry name" value="HAD-SF_hydro_IIA"/>
</dbReference>
<reference evidence="14" key="1">
    <citation type="submission" date="2022-03" db="EMBL/GenBank/DDBJ databases">
        <authorList>
            <person name="Martin C."/>
        </authorList>
    </citation>
    <scope>NUCLEOTIDE SEQUENCE</scope>
</reference>
<dbReference type="FunFam" id="3.40.50.1000:FF:000051">
    <property type="entry name" value="Phospholysine phosphohistidine inorganic pyrophosphate phosphatase"/>
    <property type="match status" value="1"/>
</dbReference>
<dbReference type="PANTHER" id="PTHR19288:SF44">
    <property type="entry name" value="PHOSPHOLYSINE PHOSPHOHISTIDINE INORGANIC PYROPHOSPHATE PHOSPHATASE"/>
    <property type="match status" value="1"/>
</dbReference>
<comment type="subcellular location">
    <subcellularLocation>
        <location evidence="3">Cytoplasm</location>
    </subcellularLocation>
    <subcellularLocation>
        <location evidence="2">Nucleus</location>
    </subcellularLocation>
</comment>
<evidence type="ECO:0000256" key="1">
    <source>
        <dbReference type="ARBA" id="ARBA00001946"/>
    </source>
</evidence>
<evidence type="ECO:0000256" key="7">
    <source>
        <dbReference type="ARBA" id="ARBA00022723"/>
    </source>
</evidence>
<comment type="caution">
    <text evidence="14">The sequence shown here is derived from an EMBL/GenBank/DDBJ whole genome shotgun (WGS) entry which is preliminary data.</text>
</comment>
<evidence type="ECO:0000256" key="4">
    <source>
        <dbReference type="ARBA" id="ARBA00007958"/>
    </source>
</evidence>
<protein>
    <recommendedName>
        <fullName evidence="12">Phospholysine phosphohistidine inorganic pyrophosphate phosphatase</fullName>
        <ecNumber evidence="5">3.6.1.1</ecNumber>
    </recommendedName>
</protein>
<comment type="similarity">
    <text evidence="4">Belongs to the HAD-like hydrolase superfamily.</text>
</comment>
<accession>A0A8J1T7C5</accession>
<keyword evidence="6" id="KW-0963">Cytoplasm</keyword>
<comment type="function">
    <text evidence="11">Phosphatase that hydrolyzes imidodiphosphate, 3-phosphohistidine and 6-phospholysine. Has broad substrate specificity and can also hydrolyze inorganic diphosphate, but with lower efficiency.</text>
</comment>
<sequence>MATSGKKWFEKSRQIKGVLLDITGVLYNSGHVPTPIPGSIEAVKRLKAEGIPLRFCTNETQTTRAELVKKLCKLGFELEANEVFPPAPAMCHILRQRSLRPHLLVHPALLPDFQEIDQSDPNCVVLGDAADVFSYENLNKAFQVLISLEKPVLFSMGGGKYYKENDSLVLDVGCYMKALEFATGVKGEICGKPDANFFNGALADMFVRPEDAIMIGDDIVNDVGGAQACGMMGLQVRTGKFRPSDENHPTVTPDGYVDNLAEAVDLFLANRQK</sequence>
<dbReference type="AlphaFoldDB" id="A0A8J1T7C5"/>
<evidence type="ECO:0000256" key="8">
    <source>
        <dbReference type="ARBA" id="ARBA00022801"/>
    </source>
</evidence>
<dbReference type="Gene3D" id="3.40.50.1000">
    <property type="entry name" value="HAD superfamily/HAD-like"/>
    <property type="match status" value="2"/>
</dbReference>
<dbReference type="OrthoDB" id="426235at2759"/>
<dbReference type="GO" id="GO:0004427">
    <property type="term" value="F:inorganic diphosphate phosphatase activity"/>
    <property type="evidence" value="ECO:0007669"/>
    <property type="project" value="UniProtKB-EC"/>
</dbReference>
<evidence type="ECO:0000256" key="13">
    <source>
        <dbReference type="ARBA" id="ARBA00047820"/>
    </source>
</evidence>
<dbReference type="Pfam" id="PF13344">
    <property type="entry name" value="Hydrolase_6"/>
    <property type="match status" value="1"/>
</dbReference>
<dbReference type="NCBIfam" id="TIGR01458">
    <property type="entry name" value="HAD-SF-IIA-hyp3"/>
    <property type="match status" value="1"/>
</dbReference>
<organism evidence="14 15">
    <name type="scientific">Owenia fusiformis</name>
    <name type="common">Polychaete worm</name>
    <dbReference type="NCBI Taxonomy" id="6347"/>
    <lineage>
        <taxon>Eukaryota</taxon>
        <taxon>Metazoa</taxon>
        <taxon>Spiralia</taxon>
        <taxon>Lophotrochozoa</taxon>
        <taxon>Annelida</taxon>
        <taxon>Polychaeta</taxon>
        <taxon>Sedentaria</taxon>
        <taxon>Canalipalpata</taxon>
        <taxon>Sabellida</taxon>
        <taxon>Oweniida</taxon>
        <taxon>Oweniidae</taxon>
        <taxon>Owenia</taxon>
    </lineage>
</organism>
<keyword evidence="10" id="KW-0539">Nucleus</keyword>
<evidence type="ECO:0000313" key="15">
    <source>
        <dbReference type="Proteomes" id="UP000749559"/>
    </source>
</evidence>
<evidence type="ECO:0000256" key="6">
    <source>
        <dbReference type="ARBA" id="ARBA00022490"/>
    </source>
</evidence>
<dbReference type="Pfam" id="PF13242">
    <property type="entry name" value="Hydrolase_like"/>
    <property type="match status" value="1"/>
</dbReference>
<dbReference type="GO" id="GO:0046872">
    <property type="term" value="F:metal ion binding"/>
    <property type="evidence" value="ECO:0007669"/>
    <property type="project" value="UniProtKB-KW"/>
</dbReference>
<dbReference type="GO" id="GO:0016791">
    <property type="term" value="F:phosphatase activity"/>
    <property type="evidence" value="ECO:0007669"/>
    <property type="project" value="InterPro"/>
</dbReference>
<dbReference type="InterPro" id="IPR036412">
    <property type="entry name" value="HAD-like_sf"/>
</dbReference>
<keyword evidence="15" id="KW-1185">Reference proteome</keyword>
<comment type="cofactor">
    <cofactor evidence="1">
        <name>Mg(2+)</name>
        <dbReference type="ChEBI" id="CHEBI:18420"/>
    </cofactor>
</comment>
<evidence type="ECO:0000313" key="14">
    <source>
        <dbReference type="EMBL" id="CAH1783937.1"/>
    </source>
</evidence>
<evidence type="ECO:0000256" key="11">
    <source>
        <dbReference type="ARBA" id="ARBA00037258"/>
    </source>
</evidence>
<evidence type="ECO:0000256" key="5">
    <source>
        <dbReference type="ARBA" id="ARBA00012146"/>
    </source>
</evidence>
<evidence type="ECO:0000256" key="2">
    <source>
        <dbReference type="ARBA" id="ARBA00004123"/>
    </source>
</evidence>